<gene>
    <name evidence="2" type="ORF">RFI_14210</name>
</gene>
<evidence type="ECO:0000313" key="2">
    <source>
        <dbReference type="EMBL" id="ETO22975.1"/>
    </source>
</evidence>
<reference evidence="2 3" key="1">
    <citation type="journal article" date="2013" name="Curr. Biol.">
        <title>The Genome of the Foraminiferan Reticulomyxa filosa.</title>
        <authorList>
            <person name="Glockner G."/>
            <person name="Hulsmann N."/>
            <person name="Schleicher M."/>
            <person name="Noegel A.A."/>
            <person name="Eichinger L."/>
            <person name="Gallinger C."/>
            <person name="Pawlowski J."/>
            <person name="Sierra R."/>
            <person name="Euteneuer U."/>
            <person name="Pillet L."/>
            <person name="Moustafa A."/>
            <person name="Platzer M."/>
            <person name="Groth M."/>
            <person name="Szafranski K."/>
            <person name="Schliwa M."/>
        </authorList>
    </citation>
    <scope>NUCLEOTIDE SEQUENCE [LARGE SCALE GENOMIC DNA]</scope>
</reference>
<dbReference type="AlphaFoldDB" id="X6N9L1"/>
<accession>X6N9L1</accession>
<protein>
    <recommendedName>
        <fullName evidence="1">Exocyst complex component Sec3 C-terminal domain-containing protein</fullName>
    </recommendedName>
</protein>
<dbReference type="Pfam" id="PF20654">
    <property type="entry name" value="Sec3_C-term"/>
    <property type="match status" value="1"/>
</dbReference>
<dbReference type="Proteomes" id="UP000023152">
    <property type="component" value="Unassembled WGS sequence"/>
</dbReference>
<evidence type="ECO:0000259" key="1">
    <source>
        <dbReference type="Pfam" id="PF20654"/>
    </source>
</evidence>
<dbReference type="GO" id="GO:0000145">
    <property type="term" value="C:exocyst"/>
    <property type="evidence" value="ECO:0007669"/>
    <property type="project" value="TreeGrafter"/>
</dbReference>
<dbReference type="GO" id="GO:0005886">
    <property type="term" value="C:plasma membrane"/>
    <property type="evidence" value="ECO:0007669"/>
    <property type="project" value="TreeGrafter"/>
</dbReference>
<dbReference type="PANTHER" id="PTHR16092">
    <property type="entry name" value="SEC3/SYNTAXIN-RELATED"/>
    <property type="match status" value="1"/>
</dbReference>
<dbReference type="InterPro" id="IPR048628">
    <property type="entry name" value="Sec3_C"/>
</dbReference>
<sequence length="230" mass="26488">MNFNHSLKSSFFFFFFCEKKKSKSFAFSKRKETFFFFFFNTESGYKKKKYIYIANQMDNFNTLHMLIITDSAVHVFRHQSEFVASFLTNLQRQLAISWGQFVGRECKWITESTTTVKQAGVLPPIGKFPAFCNEMFKIKKTAEEQAVEITGEIRMVENDGKPEEIASGVVDRVVTINLGIQDAAEKKVAMTHSSLASTRPSLPPSIKWSLLFSRGWRKKLLLIPNIEMFA</sequence>
<organism evidence="2 3">
    <name type="scientific">Reticulomyxa filosa</name>
    <dbReference type="NCBI Taxonomy" id="46433"/>
    <lineage>
        <taxon>Eukaryota</taxon>
        <taxon>Sar</taxon>
        <taxon>Rhizaria</taxon>
        <taxon>Retaria</taxon>
        <taxon>Foraminifera</taxon>
        <taxon>Monothalamids</taxon>
        <taxon>Reticulomyxidae</taxon>
        <taxon>Reticulomyxa</taxon>
    </lineage>
</organism>
<evidence type="ECO:0000313" key="3">
    <source>
        <dbReference type="Proteomes" id="UP000023152"/>
    </source>
</evidence>
<dbReference type="GO" id="GO:0006887">
    <property type="term" value="P:exocytosis"/>
    <property type="evidence" value="ECO:0007669"/>
    <property type="project" value="TreeGrafter"/>
</dbReference>
<dbReference type="EMBL" id="ASPP01010323">
    <property type="protein sequence ID" value="ETO22975.1"/>
    <property type="molecule type" value="Genomic_DNA"/>
</dbReference>
<keyword evidence="3" id="KW-1185">Reference proteome</keyword>
<dbReference type="GO" id="GO:0006893">
    <property type="term" value="P:Golgi to plasma membrane transport"/>
    <property type="evidence" value="ECO:0007669"/>
    <property type="project" value="TreeGrafter"/>
</dbReference>
<name>X6N9L1_RETFI</name>
<comment type="caution">
    <text evidence="2">The sequence shown here is derived from an EMBL/GenBank/DDBJ whole genome shotgun (WGS) entry which is preliminary data.</text>
</comment>
<proteinExistence type="predicted"/>
<feature type="domain" description="Exocyst complex component Sec3 C-terminal" evidence="1">
    <location>
        <begin position="49"/>
        <end position="135"/>
    </location>
</feature>
<dbReference type="GO" id="GO:0005546">
    <property type="term" value="F:phosphatidylinositol-4,5-bisphosphate binding"/>
    <property type="evidence" value="ECO:0007669"/>
    <property type="project" value="TreeGrafter"/>
</dbReference>
<dbReference type="PANTHER" id="PTHR16092:SF14">
    <property type="entry name" value="EXOCYST COMPLEX COMPONENT 1 ISOFORM X1"/>
    <property type="match status" value="1"/>
</dbReference>